<feature type="region of interest" description="Disordered" evidence="1">
    <location>
        <begin position="899"/>
        <end position="1026"/>
    </location>
</feature>
<feature type="compositionally biased region" description="Basic residues" evidence="1">
    <location>
        <begin position="988"/>
        <end position="998"/>
    </location>
</feature>
<protein>
    <submittedName>
        <fullName evidence="2">Uncharacterized protein</fullName>
    </submittedName>
</protein>
<feature type="compositionally biased region" description="Low complexity" evidence="1">
    <location>
        <begin position="277"/>
        <end position="293"/>
    </location>
</feature>
<feature type="compositionally biased region" description="Low complexity" evidence="1">
    <location>
        <begin position="928"/>
        <end position="938"/>
    </location>
</feature>
<feature type="region of interest" description="Disordered" evidence="1">
    <location>
        <begin position="740"/>
        <end position="766"/>
    </location>
</feature>
<keyword evidence="3" id="KW-1185">Reference proteome</keyword>
<feature type="compositionally biased region" description="Pro residues" evidence="1">
    <location>
        <begin position="304"/>
        <end position="321"/>
    </location>
</feature>
<proteinExistence type="predicted"/>
<dbReference type="EMBL" id="KZ819323">
    <property type="protein sequence ID" value="PWN22462.1"/>
    <property type="molecule type" value="Genomic_DNA"/>
</dbReference>
<accession>A0A316UBC5</accession>
<feature type="region of interest" description="Disordered" evidence="1">
    <location>
        <begin position="778"/>
        <end position="798"/>
    </location>
</feature>
<feature type="region of interest" description="Disordered" evidence="1">
    <location>
        <begin position="148"/>
        <end position="187"/>
    </location>
</feature>
<feature type="compositionally biased region" description="Low complexity" evidence="1">
    <location>
        <begin position="702"/>
        <end position="725"/>
    </location>
</feature>
<feature type="compositionally biased region" description="Basic and acidic residues" evidence="1">
    <location>
        <begin position="343"/>
        <end position="362"/>
    </location>
</feature>
<feature type="compositionally biased region" description="Polar residues" evidence="1">
    <location>
        <begin position="657"/>
        <end position="670"/>
    </location>
</feature>
<feature type="compositionally biased region" description="Polar residues" evidence="1">
    <location>
        <begin position="747"/>
        <end position="765"/>
    </location>
</feature>
<feature type="region of interest" description="Disordered" evidence="1">
    <location>
        <begin position="230"/>
        <end position="602"/>
    </location>
</feature>
<feature type="compositionally biased region" description="Polar residues" evidence="1">
    <location>
        <begin position="482"/>
        <end position="495"/>
    </location>
</feature>
<dbReference type="OrthoDB" id="10692448at2759"/>
<name>A0A316UBC5_9BASI</name>
<feature type="region of interest" description="Disordered" evidence="1">
    <location>
        <begin position="624"/>
        <end position="725"/>
    </location>
</feature>
<sequence>MMQPTSAMQVQGNEGASTSTLPPLSSPTSPFARSASPWAPEDDEQRTLNGDSLPGHTSYLPGDSTTPYLARLKCVEKGILRDPFAAATTQHPLTGQNVAFLDLPAGVTTRTQRSMTEGAQTSPLQFNKRPTFTSARSSVSCSSCNCSSTFSPGSGDEAVRTRGNRTPSLSRSETEYSEGGVSTASQPQCHHALSHGGVSLLTAAMLAGEVSPRKQMKTACGILRREAQDTPVFETDSESAAGASSKQAIRSRPRFVEPPKPTRSRSQHKSPSPPPTSSRASLPRRSESSPSSPRAKRSLSFLSPPLPLPEQPVPEEVPPLPAADARPQIAGRRRLTFQDAEGVEQRIKARSDAARAMSERSSEMPSSADESVASRPLTSGHSSPVSTPATNSDMAGDAPVHSAVLLSPPASGKVFVASPPQEEDHKVQARERRLKFAPSPHELVGLRRSSTVRGRPSGDRSPSGTSGLVSDDDLKPYVDSIAASSSCNTQRTFRAQGTKKPKRSLSPAPRHLGGSDHHRGSGRARSPAPRGKVAMPRSVDSDDSEEVDPDELDYDEDDEDDSDDTESDELDSDDGDDSAGSVLENEALDGRRDDQTGPSRSALIGQAHLSSNLAATRLHWDNLPADEQALADPAAVPDFEFEEEGEEVERSRPSSETGSPYRSPFASTAASPLPFARSRVSSTAVSDAETPWPQRRQHPHSHSISAISSSMSNRPKRPSISPIRSKSSAVIMSLDAVDPRSDLSLPASLSRSLQRDISPSTSRSYSAAVRRCAPSLLESTDQALAQPSSPPAPSQSPDAWTALRSCLISAMGEGQAAQGLGLGGRAAVQPQRSWLSAFSTPGSQDNSRSRAPSFSLLDVASASHSNADSVLGEGGGGGGLLPERHYSTGILDARPPMAASLRSAPFPPSVGASANMRPEQDVLPRGRSSTSVTFTTPSTEHDRSLRRTDLSGQQSHPAPPPRPIRIASESGLPSNMSREDALLSGAYRMRRPKRRPFKSRSPPSTLVRSAAREGEGEGRRRRSLDPTLVGADLLQLGHANAKAPAPAPAPAVEVGEKVEERKIRRRTPSQMSFGWGRPEEK</sequence>
<organism evidence="2 3">
    <name type="scientific">Pseudomicrostroma glucosiphilum</name>
    <dbReference type="NCBI Taxonomy" id="1684307"/>
    <lineage>
        <taxon>Eukaryota</taxon>
        <taxon>Fungi</taxon>
        <taxon>Dikarya</taxon>
        <taxon>Basidiomycota</taxon>
        <taxon>Ustilaginomycotina</taxon>
        <taxon>Exobasidiomycetes</taxon>
        <taxon>Microstromatales</taxon>
        <taxon>Microstromatales incertae sedis</taxon>
        <taxon>Pseudomicrostroma</taxon>
    </lineage>
</organism>
<feature type="compositionally biased region" description="Basic and acidic residues" evidence="1">
    <location>
        <begin position="422"/>
        <end position="431"/>
    </location>
</feature>
<feature type="compositionally biased region" description="Acidic residues" evidence="1">
    <location>
        <begin position="541"/>
        <end position="577"/>
    </location>
</feature>
<feature type="region of interest" description="Disordered" evidence="1">
    <location>
        <begin position="1040"/>
        <end position="1081"/>
    </location>
</feature>
<feature type="compositionally biased region" description="Basic and acidic residues" evidence="1">
    <location>
        <begin position="939"/>
        <end position="949"/>
    </location>
</feature>
<evidence type="ECO:0000313" key="3">
    <source>
        <dbReference type="Proteomes" id="UP000245942"/>
    </source>
</evidence>
<gene>
    <name evidence="2" type="ORF">BCV69DRAFT_292903</name>
</gene>
<dbReference type="RefSeq" id="XP_025349622.1">
    <property type="nucleotide sequence ID" value="XM_025493815.1"/>
</dbReference>
<feature type="compositionally biased region" description="Low complexity" evidence="1">
    <location>
        <begin position="17"/>
        <end position="30"/>
    </location>
</feature>
<dbReference type="GeneID" id="37015549"/>
<reference evidence="2 3" key="1">
    <citation type="journal article" date="2018" name="Mol. Biol. Evol.">
        <title>Broad Genomic Sampling Reveals a Smut Pathogenic Ancestry of the Fungal Clade Ustilaginomycotina.</title>
        <authorList>
            <person name="Kijpornyongpan T."/>
            <person name="Mondo S.J."/>
            <person name="Barry K."/>
            <person name="Sandor L."/>
            <person name="Lee J."/>
            <person name="Lipzen A."/>
            <person name="Pangilinan J."/>
            <person name="LaButti K."/>
            <person name="Hainaut M."/>
            <person name="Henrissat B."/>
            <person name="Grigoriev I.V."/>
            <person name="Spatafora J.W."/>
            <person name="Aime M.C."/>
        </authorList>
    </citation>
    <scope>NUCLEOTIDE SEQUENCE [LARGE SCALE GENOMIC DNA]</scope>
    <source>
        <strain evidence="2 3">MCA 4718</strain>
    </source>
</reference>
<feature type="compositionally biased region" description="Polar residues" evidence="1">
    <location>
        <begin position="376"/>
        <end position="393"/>
    </location>
</feature>
<dbReference type="AlphaFoldDB" id="A0A316UBC5"/>
<feature type="compositionally biased region" description="Polar residues" evidence="1">
    <location>
        <begin position="1"/>
        <end position="16"/>
    </location>
</feature>
<feature type="region of interest" description="Disordered" evidence="1">
    <location>
        <begin position="1"/>
        <end position="62"/>
    </location>
</feature>
<evidence type="ECO:0000313" key="2">
    <source>
        <dbReference type="EMBL" id="PWN22462.1"/>
    </source>
</evidence>
<dbReference type="Proteomes" id="UP000245942">
    <property type="component" value="Unassembled WGS sequence"/>
</dbReference>
<evidence type="ECO:0000256" key="1">
    <source>
        <dbReference type="SAM" id="MobiDB-lite"/>
    </source>
</evidence>